<evidence type="ECO:0000256" key="4">
    <source>
        <dbReference type="ARBA" id="ARBA00022679"/>
    </source>
</evidence>
<dbReference type="GO" id="GO:0000234">
    <property type="term" value="F:phosphoethanolamine N-methyltransferase activity"/>
    <property type="evidence" value="ECO:0007669"/>
    <property type="project" value="UniProtKB-EC"/>
</dbReference>
<evidence type="ECO:0000256" key="2">
    <source>
        <dbReference type="ARBA" id="ARBA00005189"/>
    </source>
</evidence>
<name>R7T379_CAPTE</name>
<protein>
    <recommendedName>
        <fullName evidence="5">phosphoethanolamine N-methyltransferase</fullName>
        <ecNumber evidence="5">2.1.1.103</ecNumber>
    </recommendedName>
</protein>
<evidence type="ECO:0000256" key="8">
    <source>
        <dbReference type="ARBA" id="ARBA00047841"/>
    </source>
</evidence>
<comment type="catalytic activity">
    <reaction evidence="8">
        <text>N-methylethanolamine phosphate + S-adenosyl-L-methionine = N,N-dimethylethanolamine phosphate + S-adenosyl-L-homocysteine + H(+)</text>
        <dbReference type="Rhea" id="RHEA:25321"/>
        <dbReference type="ChEBI" id="CHEBI:15378"/>
        <dbReference type="ChEBI" id="CHEBI:57781"/>
        <dbReference type="ChEBI" id="CHEBI:57856"/>
        <dbReference type="ChEBI" id="CHEBI:58641"/>
        <dbReference type="ChEBI" id="CHEBI:59789"/>
        <dbReference type="EC" id="2.1.1.103"/>
    </reaction>
    <physiologicalReaction direction="left-to-right" evidence="8">
        <dbReference type="Rhea" id="RHEA:25322"/>
    </physiologicalReaction>
</comment>
<dbReference type="OrthoDB" id="8300214at2759"/>
<accession>R7T379</accession>
<dbReference type="Gene3D" id="3.40.50.150">
    <property type="entry name" value="Vaccinia Virus protein VP39"/>
    <property type="match status" value="2"/>
</dbReference>
<dbReference type="Pfam" id="PF13847">
    <property type="entry name" value="Methyltransf_31"/>
    <property type="match status" value="1"/>
</dbReference>
<evidence type="ECO:0000259" key="9">
    <source>
        <dbReference type="Pfam" id="PF13649"/>
    </source>
</evidence>
<feature type="domain" description="Methyltransferase" evidence="10">
    <location>
        <begin position="284"/>
        <end position="400"/>
    </location>
</feature>
<dbReference type="OMA" id="KSYWTEH"/>
<evidence type="ECO:0000313" key="11">
    <source>
        <dbReference type="EMBL" id="ELT87122.1"/>
    </source>
</evidence>
<dbReference type="PANTHER" id="PTHR44307">
    <property type="entry name" value="PHOSPHOETHANOLAMINE METHYLTRANSFERASE"/>
    <property type="match status" value="1"/>
</dbReference>
<dbReference type="CDD" id="cd02440">
    <property type="entry name" value="AdoMet_MTases"/>
    <property type="match status" value="2"/>
</dbReference>
<dbReference type="Proteomes" id="UP000014760">
    <property type="component" value="Unassembled WGS sequence"/>
</dbReference>
<keyword evidence="4" id="KW-0808">Transferase</keyword>
<gene>
    <name evidence="11" type="ORF">CAPTEDRAFT_189076</name>
</gene>
<keyword evidence="13" id="KW-1185">Reference proteome</keyword>
<dbReference type="Pfam" id="PF13649">
    <property type="entry name" value="Methyltransf_25"/>
    <property type="match status" value="1"/>
</dbReference>
<dbReference type="HOGENOM" id="CLU_029163_0_0_1"/>
<comment type="catalytic activity">
    <reaction evidence="6">
        <text>N,N-dimethylethanolamine phosphate + S-adenosyl-L-methionine = phosphocholine + S-adenosyl-L-homocysteine + H(+)</text>
        <dbReference type="Rhea" id="RHEA:25325"/>
        <dbReference type="ChEBI" id="CHEBI:15378"/>
        <dbReference type="ChEBI" id="CHEBI:57856"/>
        <dbReference type="ChEBI" id="CHEBI:58641"/>
        <dbReference type="ChEBI" id="CHEBI:59789"/>
        <dbReference type="ChEBI" id="CHEBI:295975"/>
        <dbReference type="EC" id="2.1.1.103"/>
    </reaction>
    <physiologicalReaction direction="left-to-right" evidence="6">
        <dbReference type="Rhea" id="RHEA:25326"/>
    </physiologicalReaction>
</comment>
<dbReference type="InterPro" id="IPR041698">
    <property type="entry name" value="Methyltransf_25"/>
</dbReference>
<reference evidence="13" key="1">
    <citation type="submission" date="2012-12" db="EMBL/GenBank/DDBJ databases">
        <authorList>
            <person name="Hellsten U."/>
            <person name="Grimwood J."/>
            <person name="Chapman J.A."/>
            <person name="Shapiro H."/>
            <person name="Aerts A."/>
            <person name="Otillar R.P."/>
            <person name="Terry A.Y."/>
            <person name="Boore J.L."/>
            <person name="Simakov O."/>
            <person name="Marletaz F."/>
            <person name="Cho S.-J."/>
            <person name="Edsinger-Gonzales E."/>
            <person name="Havlak P."/>
            <person name="Kuo D.-H."/>
            <person name="Larsson T."/>
            <person name="Lv J."/>
            <person name="Arendt D."/>
            <person name="Savage R."/>
            <person name="Osoegawa K."/>
            <person name="de Jong P."/>
            <person name="Lindberg D.R."/>
            <person name="Seaver E.C."/>
            <person name="Weisblat D.A."/>
            <person name="Putnam N.H."/>
            <person name="Grigoriev I.V."/>
            <person name="Rokhsar D.S."/>
        </authorList>
    </citation>
    <scope>NUCLEOTIDE SEQUENCE</scope>
    <source>
        <strain evidence="13">I ESC-2004</strain>
    </source>
</reference>
<feature type="domain" description="Methyltransferase" evidence="9">
    <location>
        <begin position="56"/>
        <end position="149"/>
    </location>
</feature>
<comment type="catalytic activity">
    <reaction evidence="7">
        <text>phosphoethanolamine + S-adenosyl-L-methionine = N-methylethanolamine phosphate + S-adenosyl-L-homocysteine + H(+)</text>
        <dbReference type="Rhea" id="RHEA:20365"/>
        <dbReference type="ChEBI" id="CHEBI:15378"/>
        <dbReference type="ChEBI" id="CHEBI:57781"/>
        <dbReference type="ChEBI" id="CHEBI:57856"/>
        <dbReference type="ChEBI" id="CHEBI:58190"/>
        <dbReference type="ChEBI" id="CHEBI:59789"/>
        <dbReference type="EC" id="2.1.1.103"/>
    </reaction>
    <physiologicalReaction direction="left-to-right" evidence="7">
        <dbReference type="Rhea" id="RHEA:20366"/>
    </physiologicalReaction>
</comment>
<evidence type="ECO:0000256" key="3">
    <source>
        <dbReference type="ARBA" id="ARBA00022603"/>
    </source>
</evidence>
<dbReference type="GO" id="GO:0032259">
    <property type="term" value="P:methylation"/>
    <property type="evidence" value="ECO:0007669"/>
    <property type="project" value="UniProtKB-KW"/>
</dbReference>
<evidence type="ECO:0000256" key="6">
    <source>
        <dbReference type="ARBA" id="ARBA00047619"/>
    </source>
</evidence>
<evidence type="ECO:0000259" key="10">
    <source>
        <dbReference type="Pfam" id="PF13847"/>
    </source>
</evidence>
<dbReference type="AlphaFoldDB" id="R7T379"/>
<evidence type="ECO:0000256" key="7">
    <source>
        <dbReference type="ARBA" id="ARBA00047622"/>
    </source>
</evidence>
<evidence type="ECO:0000313" key="12">
    <source>
        <dbReference type="EnsemblMetazoa" id="CapteP189076"/>
    </source>
</evidence>
<dbReference type="EC" id="2.1.1.103" evidence="5"/>
<dbReference type="EMBL" id="AMQN01016054">
    <property type="status" value="NOT_ANNOTATED_CDS"/>
    <property type="molecule type" value="Genomic_DNA"/>
</dbReference>
<dbReference type="PANTHER" id="PTHR44307:SF2">
    <property type="entry name" value="PHOSPHOETHANOLAMINE METHYLTRANSFERASE ISOFORM X1"/>
    <property type="match status" value="1"/>
</dbReference>
<evidence type="ECO:0000256" key="1">
    <source>
        <dbReference type="ARBA" id="ARBA00004969"/>
    </source>
</evidence>
<dbReference type="SUPFAM" id="SSF53335">
    <property type="entry name" value="S-adenosyl-L-methionine-dependent methyltransferases"/>
    <property type="match status" value="2"/>
</dbReference>
<reference evidence="12" key="3">
    <citation type="submission" date="2015-06" db="UniProtKB">
        <authorList>
            <consortium name="EnsemblMetazoa"/>
        </authorList>
    </citation>
    <scope>IDENTIFICATION</scope>
</reference>
<dbReference type="STRING" id="283909.R7T379"/>
<proteinExistence type="predicted"/>
<evidence type="ECO:0000313" key="13">
    <source>
        <dbReference type="Proteomes" id="UP000014760"/>
    </source>
</evidence>
<evidence type="ECO:0000256" key="5">
    <source>
        <dbReference type="ARBA" id="ARBA00035674"/>
    </source>
</evidence>
<dbReference type="EMBL" id="AMQN01016053">
    <property type="status" value="NOT_ANNOTATED_CDS"/>
    <property type="molecule type" value="Genomic_DNA"/>
</dbReference>
<comment type="pathway">
    <text evidence="1">Phospholipid metabolism; phosphatidylcholine biosynthesis.</text>
</comment>
<organism evidence="11">
    <name type="scientific">Capitella teleta</name>
    <name type="common">Polychaete worm</name>
    <dbReference type="NCBI Taxonomy" id="283909"/>
    <lineage>
        <taxon>Eukaryota</taxon>
        <taxon>Metazoa</taxon>
        <taxon>Spiralia</taxon>
        <taxon>Lophotrochozoa</taxon>
        <taxon>Annelida</taxon>
        <taxon>Polychaeta</taxon>
        <taxon>Sedentaria</taxon>
        <taxon>Scolecida</taxon>
        <taxon>Capitellidae</taxon>
        <taxon>Capitella</taxon>
    </lineage>
</organism>
<keyword evidence="3" id="KW-0489">Methyltransferase</keyword>
<dbReference type="InterPro" id="IPR029063">
    <property type="entry name" value="SAM-dependent_MTases_sf"/>
</dbReference>
<dbReference type="EMBL" id="KB312498">
    <property type="protein sequence ID" value="ELT87122.1"/>
    <property type="molecule type" value="Genomic_DNA"/>
</dbReference>
<reference evidence="11 13" key="2">
    <citation type="journal article" date="2013" name="Nature">
        <title>Insights into bilaterian evolution from three spiralian genomes.</title>
        <authorList>
            <person name="Simakov O."/>
            <person name="Marletaz F."/>
            <person name="Cho S.J."/>
            <person name="Edsinger-Gonzales E."/>
            <person name="Havlak P."/>
            <person name="Hellsten U."/>
            <person name="Kuo D.H."/>
            <person name="Larsson T."/>
            <person name="Lv J."/>
            <person name="Arendt D."/>
            <person name="Savage R."/>
            <person name="Osoegawa K."/>
            <person name="de Jong P."/>
            <person name="Grimwood J."/>
            <person name="Chapman J.A."/>
            <person name="Shapiro H."/>
            <person name="Aerts A."/>
            <person name="Otillar R.P."/>
            <person name="Terry A.Y."/>
            <person name="Boore J.L."/>
            <person name="Grigoriev I.V."/>
            <person name="Lindberg D.R."/>
            <person name="Seaver E.C."/>
            <person name="Weisblat D.A."/>
            <person name="Putnam N.H."/>
            <person name="Rokhsar D.S."/>
        </authorList>
    </citation>
    <scope>NUCLEOTIDE SEQUENCE</scope>
    <source>
        <strain evidence="11 13">I ESC-2004</strain>
    </source>
</reference>
<sequence>MSRILGTRKEMREFWEEHSHAATVEEMMLDSSADQIELMEREEILGMIDDFTGLDVLELGAGIGRYTSHFASKAKSVRAVDFMESFTSENQARNGHLKNVNITQADVTQLEIEEESFDLIFSNWLMMYLTEVEVLDLFAKMLKWLRPGGKLYFRESCFHQSGDKARTTNPTQYRDPATYTNYFQSPSIQPEATKGYYAFELIFSKSVQTYIKMKGNPNQVCWYLQKVKLTDGDTHGYKNFQEFLDKQQYSRTGILRYEKIFGRHFVSTGGLDTTEEFVKMLNLKAGDTVLDVGAGIGGSAFLMAEKYGAEVIGIDLSSNMIGIAMERANEIGDKRVSQECHVQFEVADATKRDYPENSFDVVYSRDTILHIKDKKSLFASFFKWLKPGGRLLISDYCCSDEEQSPAFTSYVAQRGYILLSPKQYGKVLEGVGFVKVLAEDRTNQFVNVLKNELTKFEPMKDEFVKEFSQADYDAIVTGWNDKLYRCGLGDQRWGLFYGEKN</sequence>
<comment type="pathway">
    <text evidence="2">Lipid metabolism.</text>
</comment>
<dbReference type="EnsemblMetazoa" id="CapteT189076">
    <property type="protein sequence ID" value="CapteP189076"/>
    <property type="gene ID" value="CapteG189076"/>
</dbReference>
<dbReference type="InterPro" id="IPR025714">
    <property type="entry name" value="Methyltranfer_dom"/>
</dbReference>